<keyword evidence="1" id="KW-0238">DNA-binding</keyword>
<dbReference type="RefSeq" id="WP_207465137.1">
    <property type="nucleotide sequence ID" value="NZ_JAFNAW010000003.1"/>
</dbReference>
<evidence type="ECO:0000259" key="2">
    <source>
        <dbReference type="Pfam" id="PF12625"/>
    </source>
</evidence>
<evidence type="ECO:0000313" key="3">
    <source>
        <dbReference type="EMBL" id="MFC3166942.1"/>
    </source>
</evidence>
<evidence type="ECO:0000313" key="4">
    <source>
        <dbReference type="Proteomes" id="UP001595557"/>
    </source>
</evidence>
<dbReference type="EMBL" id="JBHRTE010000010">
    <property type="protein sequence ID" value="MFC3166942.1"/>
    <property type="molecule type" value="Genomic_DNA"/>
</dbReference>
<evidence type="ECO:0000256" key="1">
    <source>
        <dbReference type="ARBA" id="ARBA00023125"/>
    </source>
</evidence>
<reference evidence="4" key="1">
    <citation type="journal article" date="2019" name="Int. J. Syst. Evol. Microbiol.">
        <title>The Global Catalogue of Microorganisms (GCM) 10K type strain sequencing project: providing services to taxonomists for standard genome sequencing and annotation.</title>
        <authorList>
            <consortium name="The Broad Institute Genomics Platform"/>
            <consortium name="The Broad Institute Genome Sequencing Center for Infectious Disease"/>
            <person name="Wu L."/>
            <person name="Ma J."/>
        </authorList>
    </citation>
    <scope>NUCLEOTIDE SEQUENCE [LARGE SCALE GENOMIC DNA]</scope>
    <source>
        <strain evidence="4">KCTC 52239</strain>
    </source>
</reference>
<dbReference type="InterPro" id="IPR032687">
    <property type="entry name" value="AraC-type_N"/>
</dbReference>
<protein>
    <submittedName>
        <fullName evidence="3">AraC family transcriptional regulator ligand-binding domain-containing protein</fullName>
    </submittedName>
</protein>
<feature type="domain" description="HTH-type transcriptional regulator AraC-type N-terminal" evidence="2">
    <location>
        <begin position="25"/>
        <end position="190"/>
    </location>
</feature>
<comment type="caution">
    <text evidence="3">The sequence shown here is derived from an EMBL/GenBank/DDBJ whole genome shotgun (WGS) entry which is preliminary data.</text>
</comment>
<keyword evidence="4" id="KW-1185">Reference proteome</keyword>
<proteinExistence type="predicted"/>
<dbReference type="PANTHER" id="PTHR47894:SF4">
    <property type="entry name" value="HTH-TYPE TRANSCRIPTIONAL REGULATOR GADX"/>
    <property type="match status" value="1"/>
</dbReference>
<name>A0ABV7IEH3_9RHOB</name>
<organism evidence="3 4">
    <name type="scientific">Paracoccus fontiphilus</name>
    <dbReference type="NCBI Taxonomy" id="1815556"/>
    <lineage>
        <taxon>Bacteria</taxon>
        <taxon>Pseudomonadati</taxon>
        <taxon>Pseudomonadota</taxon>
        <taxon>Alphaproteobacteria</taxon>
        <taxon>Rhodobacterales</taxon>
        <taxon>Paracoccaceae</taxon>
        <taxon>Paracoccus</taxon>
    </lineage>
</organism>
<dbReference type="Proteomes" id="UP001595557">
    <property type="component" value="Unassembled WGS sequence"/>
</dbReference>
<dbReference type="Pfam" id="PF12625">
    <property type="entry name" value="Arabinose_bd"/>
    <property type="match status" value="1"/>
</dbReference>
<gene>
    <name evidence="3" type="ORF">ACFOD7_02640</name>
</gene>
<accession>A0ABV7IEH3</accession>
<dbReference type="PANTHER" id="PTHR47894">
    <property type="entry name" value="HTH-TYPE TRANSCRIPTIONAL REGULATOR GADX"/>
    <property type="match status" value="1"/>
</dbReference>
<sequence>MSRYFTRASKLIGLEQIASMRGALLEPFFERANIDPVALRRPDAYVDYDALCRLIEDCAKAWDLPDIGLRMAQHQHIDILGPVALIARMERNVRGALNEIIGNLIVHSNVVVAALDETDRSDIVSLVVDVRDDARTSNAFAELLLAEGKVILDSVAGSRVDLIQVEFRQRKAASAAAVQRHFGCPVVYDPTFPKWPAA</sequence>